<evidence type="ECO:0000256" key="2">
    <source>
        <dbReference type="SAM" id="Coils"/>
    </source>
</evidence>
<evidence type="ECO:0000313" key="4">
    <source>
        <dbReference type="EMBL" id="GGC99817.1"/>
    </source>
</evidence>
<dbReference type="Pfam" id="PF14305">
    <property type="entry name" value="ATPgrasp_TupA"/>
    <property type="match status" value="1"/>
</dbReference>
<keyword evidence="2" id="KW-0175">Coiled coil</keyword>
<feature type="coiled-coil region" evidence="2">
    <location>
        <begin position="1"/>
        <end position="35"/>
    </location>
</feature>
<dbReference type="PROSITE" id="PS50975">
    <property type="entry name" value="ATP_GRASP"/>
    <property type="match status" value="1"/>
</dbReference>
<evidence type="ECO:0000313" key="5">
    <source>
        <dbReference type="Proteomes" id="UP000597301"/>
    </source>
</evidence>
<dbReference type="Proteomes" id="UP000597301">
    <property type="component" value="Unassembled WGS sequence"/>
</dbReference>
<dbReference type="EMBL" id="BMHM01000009">
    <property type="protein sequence ID" value="GGC99817.1"/>
    <property type="molecule type" value="Genomic_DNA"/>
</dbReference>
<organism evidence="4 5">
    <name type="scientific">Vreelandella lutescens</name>
    <dbReference type="NCBI Taxonomy" id="1602943"/>
    <lineage>
        <taxon>Bacteria</taxon>
        <taxon>Pseudomonadati</taxon>
        <taxon>Pseudomonadota</taxon>
        <taxon>Gammaproteobacteria</taxon>
        <taxon>Oceanospirillales</taxon>
        <taxon>Halomonadaceae</taxon>
        <taxon>Vreelandella</taxon>
    </lineage>
</organism>
<gene>
    <name evidence="4" type="ORF">GCM10011382_32930</name>
</gene>
<evidence type="ECO:0000259" key="3">
    <source>
        <dbReference type="PROSITE" id="PS50975"/>
    </source>
</evidence>
<sequence>MSKRQQDVSALLEALTQAEEKVQREKAQKRAIANQVVAATQKLPADERQAVLEQVSALLSADELTEKFTRLLSQHKVPLTNVASFQQLLVQATRRRQLFNFQPEWKLNNKRYAYQFIDELGVKRPETFAFNQPLASIEPKSATVLKPENGSSSHGVFIFDEQGGAFEVRTGETLPTVSDAMAKASGMVEQGTIKKDSWLLEEFIGDFEGGKPLPPVDLKFYCFFGEVGFVLEVERANETRYCEWLPDGRLAETGRYEGRSFVGSGFTNEQLEIAKRVSQAIPTPFMRIDFIKSKNAFSFGEFTPRPGQFSSFNKEFDRYLGECYLSAEAKVLAHLSSK</sequence>
<feature type="domain" description="ATP-grasp" evidence="3">
    <location>
        <begin position="114"/>
        <end position="333"/>
    </location>
</feature>
<reference evidence="5" key="1">
    <citation type="journal article" date="2019" name="Int. J. Syst. Evol. Microbiol.">
        <title>The Global Catalogue of Microorganisms (GCM) 10K type strain sequencing project: providing services to taxonomists for standard genome sequencing and annotation.</title>
        <authorList>
            <consortium name="The Broad Institute Genomics Platform"/>
            <consortium name="The Broad Institute Genome Sequencing Center for Infectious Disease"/>
            <person name="Wu L."/>
            <person name="Ma J."/>
        </authorList>
    </citation>
    <scope>NUCLEOTIDE SEQUENCE [LARGE SCALE GENOMIC DNA]</scope>
    <source>
        <strain evidence="5">CGMCC 1.15122</strain>
    </source>
</reference>
<protein>
    <recommendedName>
        <fullName evidence="3">ATP-grasp domain-containing protein</fullName>
    </recommendedName>
</protein>
<accession>A0ABQ1PMV1</accession>
<keyword evidence="1" id="KW-0547">Nucleotide-binding</keyword>
<comment type="caution">
    <text evidence="4">The sequence shown here is derived from an EMBL/GenBank/DDBJ whole genome shotgun (WGS) entry which is preliminary data.</text>
</comment>
<keyword evidence="5" id="KW-1185">Reference proteome</keyword>
<dbReference type="InterPro" id="IPR011761">
    <property type="entry name" value="ATP-grasp"/>
</dbReference>
<name>A0ABQ1PMV1_9GAMM</name>
<keyword evidence="1" id="KW-0067">ATP-binding</keyword>
<dbReference type="SUPFAM" id="SSF56059">
    <property type="entry name" value="Glutathione synthetase ATP-binding domain-like"/>
    <property type="match status" value="1"/>
</dbReference>
<dbReference type="InterPro" id="IPR029465">
    <property type="entry name" value="ATPgrasp_TupA"/>
</dbReference>
<dbReference type="RefSeq" id="WP_188640585.1">
    <property type="nucleotide sequence ID" value="NZ_BMHM01000009.1"/>
</dbReference>
<proteinExistence type="predicted"/>
<evidence type="ECO:0000256" key="1">
    <source>
        <dbReference type="PROSITE-ProRule" id="PRU00409"/>
    </source>
</evidence>